<evidence type="ECO:0000313" key="2">
    <source>
        <dbReference type="Proteomes" id="UP000308600"/>
    </source>
</evidence>
<protein>
    <submittedName>
        <fullName evidence="1">Uncharacterized protein</fullName>
    </submittedName>
</protein>
<sequence length="266" mass="29232">MNSSDDSYKLLTSLRYDPFLRSLRWNDDKHGPSEFMLLPYHFTRLAHAASQHGWHFDASGLTQDALKAICHQAVSSHHNAAGVSAYKLRVTLSKNGVFEAEASPIPGLTADPMAVAQSTLAWEHCPDSLLSIAVDTEHTPTSLFTSTKTTQRSVYDAARIRNGVAGPHDQGGSGPTDVLLWNRDHLIMETSIFNVAFYRDSSWITPSPSTGCLPGVLRQWLLGQNLIQEPQHGPLDIGDINEGDFVLLFNGVQGCKLGRIRGTRVQ</sequence>
<organism evidence="1 2">
    <name type="scientific">Pluteus cervinus</name>
    <dbReference type="NCBI Taxonomy" id="181527"/>
    <lineage>
        <taxon>Eukaryota</taxon>
        <taxon>Fungi</taxon>
        <taxon>Dikarya</taxon>
        <taxon>Basidiomycota</taxon>
        <taxon>Agaricomycotina</taxon>
        <taxon>Agaricomycetes</taxon>
        <taxon>Agaricomycetidae</taxon>
        <taxon>Agaricales</taxon>
        <taxon>Pluteineae</taxon>
        <taxon>Pluteaceae</taxon>
        <taxon>Pluteus</taxon>
    </lineage>
</organism>
<proteinExistence type="predicted"/>
<name>A0ACD3BHR3_9AGAR</name>
<evidence type="ECO:0000313" key="1">
    <source>
        <dbReference type="EMBL" id="TFK77450.1"/>
    </source>
</evidence>
<accession>A0ACD3BHR3</accession>
<keyword evidence="2" id="KW-1185">Reference proteome</keyword>
<gene>
    <name evidence="1" type="ORF">BDN72DRAFT_808283</name>
</gene>
<dbReference type="EMBL" id="ML208259">
    <property type="protein sequence ID" value="TFK77450.1"/>
    <property type="molecule type" value="Genomic_DNA"/>
</dbReference>
<dbReference type="Proteomes" id="UP000308600">
    <property type="component" value="Unassembled WGS sequence"/>
</dbReference>
<reference evidence="1 2" key="1">
    <citation type="journal article" date="2019" name="Nat. Ecol. Evol.">
        <title>Megaphylogeny resolves global patterns of mushroom evolution.</title>
        <authorList>
            <person name="Varga T."/>
            <person name="Krizsan K."/>
            <person name="Foldi C."/>
            <person name="Dima B."/>
            <person name="Sanchez-Garcia M."/>
            <person name="Sanchez-Ramirez S."/>
            <person name="Szollosi G.J."/>
            <person name="Szarkandi J.G."/>
            <person name="Papp V."/>
            <person name="Albert L."/>
            <person name="Andreopoulos W."/>
            <person name="Angelini C."/>
            <person name="Antonin V."/>
            <person name="Barry K.W."/>
            <person name="Bougher N.L."/>
            <person name="Buchanan P."/>
            <person name="Buyck B."/>
            <person name="Bense V."/>
            <person name="Catcheside P."/>
            <person name="Chovatia M."/>
            <person name="Cooper J."/>
            <person name="Damon W."/>
            <person name="Desjardin D."/>
            <person name="Finy P."/>
            <person name="Geml J."/>
            <person name="Haridas S."/>
            <person name="Hughes K."/>
            <person name="Justo A."/>
            <person name="Karasinski D."/>
            <person name="Kautmanova I."/>
            <person name="Kiss B."/>
            <person name="Kocsube S."/>
            <person name="Kotiranta H."/>
            <person name="LaButti K.M."/>
            <person name="Lechner B.E."/>
            <person name="Liimatainen K."/>
            <person name="Lipzen A."/>
            <person name="Lukacs Z."/>
            <person name="Mihaltcheva S."/>
            <person name="Morgado L.N."/>
            <person name="Niskanen T."/>
            <person name="Noordeloos M.E."/>
            <person name="Ohm R.A."/>
            <person name="Ortiz-Santana B."/>
            <person name="Ovrebo C."/>
            <person name="Racz N."/>
            <person name="Riley R."/>
            <person name="Savchenko A."/>
            <person name="Shiryaev A."/>
            <person name="Soop K."/>
            <person name="Spirin V."/>
            <person name="Szebenyi C."/>
            <person name="Tomsovsky M."/>
            <person name="Tulloss R.E."/>
            <person name="Uehling J."/>
            <person name="Grigoriev I.V."/>
            <person name="Vagvolgyi C."/>
            <person name="Papp T."/>
            <person name="Martin F.M."/>
            <person name="Miettinen O."/>
            <person name="Hibbett D.S."/>
            <person name="Nagy L.G."/>
        </authorList>
    </citation>
    <scope>NUCLEOTIDE SEQUENCE [LARGE SCALE GENOMIC DNA]</scope>
    <source>
        <strain evidence="1 2">NL-1719</strain>
    </source>
</reference>